<evidence type="ECO:0000313" key="2">
    <source>
        <dbReference type="Proteomes" id="UP000054485"/>
    </source>
</evidence>
<accession>A0A0D0BCP1</accession>
<proteinExistence type="predicted"/>
<name>A0A0D0BCP1_9AGAM</name>
<dbReference type="AlphaFoldDB" id="A0A0D0BCP1"/>
<dbReference type="PANTHER" id="PTHR33266:SF1">
    <property type="entry name" value="F-BOX DOMAIN-CONTAINING PROTEIN"/>
    <property type="match status" value="1"/>
</dbReference>
<keyword evidence="2" id="KW-1185">Reference proteome</keyword>
<gene>
    <name evidence="1" type="ORF">CY34DRAFT_222701</name>
</gene>
<dbReference type="OrthoDB" id="107110at2759"/>
<dbReference type="PANTHER" id="PTHR33266">
    <property type="entry name" value="CHROMOSOME 15, WHOLE GENOME SHOTGUN SEQUENCE"/>
    <property type="match status" value="1"/>
</dbReference>
<dbReference type="EMBL" id="KN835276">
    <property type="protein sequence ID" value="KIK41198.1"/>
    <property type="molecule type" value="Genomic_DNA"/>
</dbReference>
<dbReference type="Proteomes" id="UP000054485">
    <property type="component" value="Unassembled WGS sequence"/>
</dbReference>
<sequence>MKNEGTLQEHPQLRDIIREVCQTRLNFTRIADLKIFQISESGNTPTAQDEDRLAFFYESFVRPYTGKAVDGFYDYLTSNNEKFRGHGLERPYYAKFCSIFQSSGTGKSRLLIELQNKDVLVLYMNFREPSDFGFPKRDLVPASILTDNMDCSQAEYTARCCAFFAAIFYTLQQDVSAKVSSLHFDSTGAAIKYWNSRMCDMRSPARAKFFEKVQSRYQVVLDEIKRPKSQESADRDAPTVEETAAKRMNMSLTDARINAPTLEGASFVVAAYNNMLKMPHVFPQDDAPKLVIALDEAHPLSNMSSKGFRPFHILGRTINAYCHDNDASVWVVFACTTSQVADFSAPQVIHDSLRVAIYGQLLYQPYTYLGWDQNADSLSGISASDVGKFHHIIGFGRPLWKSLMNNQTITGIMTIATQKLCNSKKFNLQDINEALAVLSQRFGLGICFGHPNAVSYLDKGVASHLRVCFSTTEDRSWAFTGYPSEPLLSCVAAILLHGTSRSLVDALKVLKAKVDGGMIETGHCGELASRLLLLLAKFMYVRSNLSTGTISDLHYNGSEDAELIHCQKVSVVNFLEYFFGDEFWLKAGEKAKTAFQHAYINFSHWVPMENFISPKDSKLPNVEPSSARCDSKEWTLRHWHRTSAVQCCHLQPLVDKMIPIYFDDLTLGSNDVDRVSQMFISNKAGKTSSERDLGFITRKHGSIQCLSELPCIVLLLDLNVDPKLSVTFPKKKPKHLKTDQCLRIYASGISSTTFPFLRDHFNVAELLRGTGRSTIADHNSTSRCSRQIRDYCYITPLAVGGTRHIVIRPHLEP</sequence>
<dbReference type="HOGENOM" id="CLU_009568_3_0_1"/>
<dbReference type="InParanoid" id="A0A0D0BCP1"/>
<reference evidence="2" key="2">
    <citation type="submission" date="2015-01" db="EMBL/GenBank/DDBJ databases">
        <title>Evolutionary Origins and Diversification of the Mycorrhizal Mutualists.</title>
        <authorList>
            <consortium name="DOE Joint Genome Institute"/>
            <consortium name="Mycorrhizal Genomics Consortium"/>
            <person name="Kohler A."/>
            <person name="Kuo A."/>
            <person name="Nagy L.G."/>
            <person name="Floudas D."/>
            <person name="Copeland A."/>
            <person name="Barry K.W."/>
            <person name="Cichocki N."/>
            <person name="Veneault-Fourrey C."/>
            <person name="LaButti K."/>
            <person name="Lindquist E.A."/>
            <person name="Lipzen A."/>
            <person name="Lundell T."/>
            <person name="Morin E."/>
            <person name="Murat C."/>
            <person name="Riley R."/>
            <person name="Ohm R."/>
            <person name="Sun H."/>
            <person name="Tunlid A."/>
            <person name="Henrissat B."/>
            <person name="Grigoriev I.V."/>
            <person name="Hibbett D.S."/>
            <person name="Martin F."/>
        </authorList>
    </citation>
    <scope>NUCLEOTIDE SEQUENCE [LARGE SCALE GENOMIC DNA]</scope>
    <source>
        <strain evidence="2">UH-Slu-Lm8-n1</strain>
    </source>
</reference>
<reference evidence="1 2" key="1">
    <citation type="submission" date="2014-04" db="EMBL/GenBank/DDBJ databases">
        <authorList>
            <consortium name="DOE Joint Genome Institute"/>
            <person name="Kuo A."/>
            <person name="Ruytinx J."/>
            <person name="Rineau F."/>
            <person name="Colpaert J."/>
            <person name="Kohler A."/>
            <person name="Nagy L.G."/>
            <person name="Floudas D."/>
            <person name="Copeland A."/>
            <person name="Barry K.W."/>
            <person name="Cichocki N."/>
            <person name="Veneault-Fourrey C."/>
            <person name="LaButti K."/>
            <person name="Lindquist E.A."/>
            <person name="Lipzen A."/>
            <person name="Lundell T."/>
            <person name="Morin E."/>
            <person name="Murat C."/>
            <person name="Sun H."/>
            <person name="Tunlid A."/>
            <person name="Henrissat B."/>
            <person name="Grigoriev I.V."/>
            <person name="Hibbett D.S."/>
            <person name="Martin F."/>
            <person name="Nordberg H.P."/>
            <person name="Cantor M.N."/>
            <person name="Hua S.X."/>
        </authorList>
    </citation>
    <scope>NUCLEOTIDE SEQUENCE [LARGE SCALE GENOMIC DNA]</scope>
    <source>
        <strain evidence="1 2">UH-Slu-Lm8-n1</strain>
    </source>
</reference>
<evidence type="ECO:0000313" key="1">
    <source>
        <dbReference type="EMBL" id="KIK41198.1"/>
    </source>
</evidence>
<protein>
    <submittedName>
        <fullName evidence="1">Uncharacterized protein</fullName>
    </submittedName>
</protein>
<organism evidence="1 2">
    <name type="scientific">Suillus luteus UH-Slu-Lm8-n1</name>
    <dbReference type="NCBI Taxonomy" id="930992"/>
    <lineage>
        <taxon>Eukaryota</taxon>
        <taxon>Fungi</taxon>
        <taxon>Dikarya</taxon>
        <taxon>Basidiomycota</taxon>
        <taxon>Agaricomycotina</taxon>
        <taxon>Agaricomycetes</taxon>
        <taxon>Agaricomycetidae</taxon>
        <taxon>Boletales</taxon>
        <taxon>Suillineae</taxon>
        <taxon>Suillaceae</taxon>
        <taxon>Suillus</taxon>
    </lineage>
</organism>